<gene>
    <name evidence="4" type="ORF">BCR23_11575</name>
</gene>
<feature type="active site" evidence="1">
    <location>
        <position position="37"/>
    </location>
</feature>
<feature type="active site" evidence="1">
    <location>
        <position position="29"/>
    </location>
</feature>
<evidence type="ECO:0000313" key="5">
    <source>
        <dbReference type="Proteomes" id="UP000094764"/>
    </source>
</evidence>
<feature type="domain" description="Fluoroacetyl-CoA-specific thioesterase-like" evidence="3">
    <location>
        <begin position="10"/>
        <end position="110"/>
    </location>
</feature>
<name>A0A1E5GQP7_9ENTE</name>
<dbReference type="Pfam" id="PF22636">
    <property type="entry name" value="FlK"/>
    <property type="match status" value="1"/>
</dbReference>
<comment type="caution">
    <text evidence="4">The sequence shown here is derived from an EMBL/GenBank/DDBJ whole genome shotgun (WGS) entry which is preliminary data.</text>
</comment>
<reference evidence="5" key="1">
    <citation type="submission" date="2016-09" db="EMBL/GenBank/DDBJ databases">
        <authorList>
            <person name="Gulvik C.A."/>
        </authorList>
    </citation>
    <scope>NUCLEOTIDE SEQUENCE [LARGE SCALE GENOMIC DNA]</scope>
    <source>
        <strain evidence="5">LMG 26306</strain>
    </source>
</reference>
<dbReference type="OrthoDB" id="6902891at2"/>
<accession>A0A1E5GQP7</accession>
<dbReference type="Gene3D" id="3.10.129.10">
    <property type="entry name" value="Hotdog Thioesterase"/>
    <property type="match status" value="1"/>
</dbReference>
<feature type="binding site" evidence="2">
    <location>
        <position position="107"/>
    </location>
    <ligand>
        <name>substrate</name>
    </ligand>
</feature>
<dbReference type="Proteomes" id="UP000094764">
    <property type="component" value="Unassembled WGS sequence"/>
</dbReference>
<protein>
    <recommendedName>
        <fullName evidence="3">Fluoroacetyl-CoA-specific thioesterase-like domain-containing protein</fullName>
    </recommendedName>
</protein>
<dbReference type="SUPFAM" id="SSF54637">
    <property type="entry name" value="Thioesterase/thiol ester dehydrase-isomerase"/>
    <property type="match status" value="1"/>
</dbReference>
<evidence type="ECO:0000256" key="2">
    <source>
        <dbReference type="PIRSR" id="PIRSR014972-2"/>
    </source>
</evidence>
<feature type="binding site" evidence="2">
    <location>
        <position position="56"/>
    </location>
    <ligand>
        <name>substrate</name>
    </ligand>
</feature>
<dbReference type="InterPro" id="IPR025540">
    <property type="entry name" value="FlK"/>
</dbReference>
<dbReference type="PANTHER" id="PTHR36934:SF1">
    <property type="entry name" value="THIOESTERASE DOMAIN-CONTAINING PROTEIN"/>
    <property type="match status" value="1"/>
</dbReference>
<dbReference type="STRING" id="903983.BCR23_11575"/>
<dbReference type="EMBL" id="MIKB01000017">
    <property type="protein sequence ID" value="OEG15013.1"/>
    <property type="molecule type" value="Genomic_DNA"/>
</dbReference>
<evidence type="ECO:0000313" key="4">
    <source>
        <dbReference type="EMBL" id="OEG15013.1"/>
    </source>
</evidence>
<evidence type="ECO:0000259" key="3">
    <source>
        <dbReference type="Pfam" id="PF22636"/>
    </source>
</evidence>
<dbReference type="AlphaFoldDB" id="A0A1E5GQP7"/>
<organism evidence="4 5">
    <name type="scientific">Enterococcus quebecensis</name>
    <dbReference type="NCBI Taxonomy" id="903983"/>
    <lineage>
        <taxon>Bacteria</taxon>
        <taxon>Bacillati</taxon>
        <taxon>Bacillota</taxon>
        <taxon>Bacilli</taxon>
        <taxon>Lactobacillales</taxon>
        <taxon>Enterococcaceae</taxon>
        <taxon>Enterococcus</taxon>
    </lineage>
</organism>
<dbReference type="PIRSF" id="PIRSF014972">
    <property type="entry name" value="FlK"/>
    <property type="match status" value="1"/>
</dbReference>
<proteinExistence type="predicted"/>
<feature type="active site" evidence="1">
    <location>
        <position position="63"/>
    </location>
</feature>
<keyword evidence="5" id="KW-1185">Reference proteome</keyword>
<dbReference type="PATRIC" id="fig|903983.4.peg.2810"/>
<evidence type="ECO:0000256" key="1">
    <source>
        <dbReference type="PIRSR" id="PIRSR014972-1"/>
    </source>
</evidence>
<feature type="binding site" evidence="2">
    <location>
        <position position="56"/>
    </location>
    <ligand>
        <name>CoA</name>
        <dbReference type="ChEBI" id="CHEBI:57287"/>
    </ligand>
</feature>
<sequence>MKEFSKSFVVASKDTAKEIGSGDLDVLATPAMIAMVENTAKEYLHKELAPEESSVGTIIEAKHLRPSTVGAEIIVKVKVESQEPSKINFSFTVFDNEKIIATGIHQRAVILTDVFLSKLAVTK</sequence>
<dbReference type="InterPro" id="IPR054485">
    <property type="entry name" value="FlK-like_dom"/>
</dbReference>
<dbReference type="InterPro" id="IPR029069">
    <property type="entry name" value="HotDog_dom_sf"/>
</dbReference>
<dbReference type="PANTHER" id="PTHR36934">
    <property type="entry name" value="BLR0278 PROTEIN"/>
    <property type="match status" value="1"/>
</dbReference>